<dbReference type="OrthoDB" id="9791637at2"/>
<accession>W9E4J1</accession>
<dbReference type="PATRIC" id="fig|479430.3.peg.126"/>
<evidence type="ECO:0000313" key="2">
    <source>
        <dbReference type="EMBL" id="ETA71097.1"/>
    </source>
</evidence>
<dbReference type="InterPro" id="IPR013096">
    <property type="entry name" value="Cupin_2"/>
</dbReference>
<dbReference type="SUPFAM" id="SSF51182">
    <property type="entry name" value="RmlC-like cupins"/>
    <property type="match status" value="1"/>
</dbReference>
<organism evidence="2 3">
    <name type="scientific">Actinospica robiniae DSM 44927</name>
    <dbReference type="NCBI Taxonomy" id="479430"/>
    <lineage>
        <taxon>Bacteria</taxon>
        <taxon>Bacillati</taxon>
        <taxon>Actinomycetota</taxon>
        <taxon>Actinomycetes</taxon>
        <taxon>Catenulisporales</taxon>
        <taxon>Actinospicaceae</taxon>
        <taxon>Actinospica</taxon>
    </lineage>
</organism>
<evidence type="ECO:0000259" key="1">
    <source>
        <dbReference type="SMART" id="SM00835"/>
    </source>
</evidence>
<dbReference type="Gene3D" id="2.60.120.10">
    <property type="entry name" value="Jelly Rolls"/>
    <property type="match status" value="1"/>
</dbReference>
<feature type="domain" description="Cupin type-1" evidence="1">
    <location>
        <begin position="5"/>
        <end position="130"/>
    </location>
</feature>
<dbReference type="PANTHER" id="PTHR36440:SF1">
    <property type="entry name" value="PUTATIVE (AFU_ORTHOLOGUE AFUA_8G07350)-RELATED"/>
    <property type="match status" value="1"/>
</dbReference>
<protein>
    <submittedName>
        <fullName evidence="2">Cupin domain-containing protein</fullName>
    </submittedName>
</protein>
<dbReference type="SMART" id="SM00835">
    <property type="entry name" value="Cupin_1"/>
    <property type="match status" value="1"/>
</dbReference>
<dbReference type="InterPro" id="IPR014710">
    <property type="entry name" value="RmlC-like_jellyroll"/>
</dbReference>
<dbReference type="PANTHER" id="PTHR36440">
    <property type="entry name" value="PUTATIVE (AFU_ORTHOLOGUE AFUA_8G07350)-RELATED"/>
    <property type="match status" value="1"/>
</dbReference>
<comment type="caution">
    <text evidence="2">The sequence shown here is derived from an EMBL/GenBank/DDBJ whole genome shotgun (WGS) entry which is preliminary data.</text>
</comment>
<name>W9E4J1_9ACTN</name>
<dbReference type="EMBL" id="AZAN01000001">
    <property type="protein sequence ID" value="ETA71097.1"/>
    <property type="molecule type" value="Genomic_DNA"/>
</dbReference>
<evidence type="ECO:0000313" key="3">
    <source>
        <dbReference type="Proteomes" id="UP000019485"/>
    </source>
</evidence>
<keyword evidence="3" id="KW-1185">Reference proteome</keyword>
<dbReference type="Proteomes" id="UP000019485">
    <property type="component" value="Unassembled WGS sequence"/>
</dbReference>
<dbReference type="RefSeq" id="WP_034260415.1">
    <property type="nucleotide sequence ID" value="NZ_KI632511.1"/>
</dbReference>
<dbReference type="HOGENOM" id="CLU_103066_1_0_11"/>
<dbReference type="AlphaFoldDB" id="W9E4J1"/>
<dbReference type="InterPro" id="IPR006045">
    <property type="entry name" value="Cupin_1"/>
</dbReference>
<proteinExistence type="predicted"/>
<sequence>MEATSTALVVQPGEAGKASLTDGAFELLADGGAVSASRLTLATGADGAPPHHHKLSHEVFYILDGTMVFRLGDRVTSVGRGGLVIIPPNLPHAFGAAQGSTVDVVVLLSPGVERFAYFEQLGAISRGEAEFDSLIPEQDRFDVHLVDLPDWRTAPSSQHVQHVQPRP</sequence>
<dbReference type="InterPro" id="IPR011051">
    <property type="entry name" value="RmlC_Cupin_sf"/>
</dbReference>
<gene>
    <name evidence="2" type="ORF">ActroDRAFT_0119</name>
</gene>
<reference evidence="2 3" key="1">
    <citation type="submission" date="2013-08" db="EMBL/GenBank/DDBJ databases">
        <authorList>
            <consortium name="DOE Joint Genome Institute"/>
            <person name="Eisen J."/>
            <person name="Huntemann M."/>
            <person name="Han J."/>
            <person name="Chen A."/>
            <person name="Kyrpides N."/>
            <person name="Mavromatis K."/>
            <person name="Markowitz V."/>
            <person name="Palaniappan K."/>
            <person name="Ivanova N."/>
            <person name="Schaumberg A."/>
            <person name="Pati A."/>
            <person name="Liolios K."/>
            <person name="Nordberg H.P."/>
            <person name="Cantor M.N."/>
            <person name="Hua S.X."/>
            <person name="Woyke T."/>
        </authorList>
    </citation>
    <scope>NUCLEOTIDE SEQUENCE [LARGE SCALE GENOMIC DNA]</scope>
    <source>
        <strain evidence="2 3">DSM 44927</strain>
    </source>
</reference>
<dbReference type="InterPro" id="IPR053146">
    <property type="entry name" value="QDO-like"/>
</dbReference>
<dbReference type="Pfam" id="PF07883">
    <property type="entry name" value="Cupin_2"/>
    <property type="match status" value="1"/>
</dbReference>